<protein>
    <submittedName>
        <fullName evidence="1">Unannotated protein</fullName>
    </submittedName>
</protein>
<gene>
    <name evidence="1" type="ORF">UFOPK1419_00513</name>
</gene>
<accession>A0A6J6BII9</accession>
<proteinExistence type="predicted"/>
<name>A0A6J6BII9_9ZZZZ</name>
<dbReference type="AlphaFoldDB" id="A0A6J6BII9"/>
<reference evidence="1" key="1">
    <citation type="submission" date="2020-05" db="EMBL/GenBank/DDBJ databases">
        <authorList>
            <person name="Chiriac C."/>
            <person name="Salcher M."/>
            <person name="Ghai R."/>
            <person name="Kavagutti S V."/>
        </authorList>
    </citation>
    <scope>NUCLEOTIDE SEQUENCE</scope>
</reference>
<organism evidence="1">
    <name type="scientific">freshwater metagenome</name>
    <dbReference type="NCBI Taxonomy" id="449393"/>
    <lineage>
        <taxon>unclassified sequences</taxon>
        <taxon>metagenomes</taxon>
        <taxon>ecological metagenomes</taxon>
    </lineage>
</organism>
<dbReference type="EMBL" id="CAEZSK010000052">
    <property type="protein sequence ID" value="CAB4538816.1"/>
    <property type="molecule type" value="Genomic_DNA"/>
</dbReference>
<evidence type="ECO:0000313" key="1">
    <source>
        <dbReference type="EMBL" id="CAB4538816.1"/>
    </source>
</evidence>
<sequence>MRRIIALLALATLITSTVSYSAYGAAKAGTKCTKSGDTSIVSSKKFTCIKSGKKLVWDKGVALELAPTSFENLLTNYKGIPAAAWGSAQKNIAASKLATPELEVVIGPKTKLPYNKSIIEVALKRATAIFKEFPQPPKQTALFYNFMDLKWATESLSKYRNPFKTSDTYAEQAIEHCPNEMFCRGAFGNYAEGTGLIINSVATPDGQWIDYFDLSGAQDIHEFTHTIQKAQFLAANKDTHFGYPMWFSEGQPQVAGFTGANNTLDKYKEMRLKVMDAPAKGLGGYAPSDISRFYELQGISSYDPETKNLVYSIGYITVEALTALKGIDSTMNLVKEVASGKTFEEAFKKVYEIEWVVAEPILAQVVSKQFLEVRKYATNNG</sequence>